<proteinExistence type="predicted"/>
<feature type="signal peptide" evidence="1">
    <location>
        <begin position="1"/>
        <end position="18"/>
    </location>
</feature>
<keyword evidence="2" id="KW-1185">Reference proteome</keyword>
<sequence>MKFIQIFLILTAIYLNLAIPIAKNVETPNKVESLKNDVIREYQKVEDLFSKSGFDLSRLPEQDENLLHEEVEKLEGKIEELKELQKSNDLSEVFNNKDIELAIFLLDFGNLMEDFGNFFDYMRITENGGYSKNPSLNEELSTMQDRINYMRTTIDSLKTRLQQLQTQPSTSQHAKVFESPLKFAERFPNFAEIVVETIRFQENPDKNPATLLPLINRLKYELQQLPKNESNPMNERLEALLNGLKNQRQKLLNKLNNP</sequence>
<reference evidence="3" key="1">
    <citation type="submission" date="2022-11" db="UniProtKB">
        <authorList>
            <consortium name="WormBaseParasite"/>
        </authorList>
    </citation>
    <scope>IDENTIFICATION</scope>
</reference>
<dbReference type="WBParaSite" id="ACRNAN_scaffold6300.g16418.t1">
    <property type="protein sequence ID" value="ACRNAN_scaffold6300.g16418.t1"/>
    <property type="gene ID" value="ACRNAN_scaffold6300.g16418"/>
</dbReference>
<keyword evidence="1" id="KW-0732">Signal</keyword>
<name>A0A914E8L2_9BILA</name>
<dbReference type="Proteomes" id="UP000887540">
    <property type="component" value="Unplaced"/>
</dbReference>
<protein>
    <submittedName>
        <fullName evidence="3">Uncharacterized protein</fullName>
    </submittedName>
</protein>
<feature type="chain" id="PRO_5037079126" evidence="1">
    <location>
        <begin position="19"/>
        <end position="258"/>
    </location>
</feature>
<accession>A0A914E8L2</accession>
<evidence type="ECO:0000256" key="1">
    <source>
        <dbReference type="SAM" id="SignalP"/>
    </source>
</evidence>
<organism evidence="2 3">
    <name type="scientific">Acrobeloides nanus</name>
    <dbReference type="NCBI Taxonomy" id="290746"/>
    <lineage>
        <taxon>Eukaryota</taxon>
        <taxon>Metazoa</taxon>
        <taxon>Ecdysozoa</taxon>
        <taxon>Nematoda</taxon>
        <taxon>Chromadorea</taxon>
        <taxon>Rhabditida</taxon>
        <taxon>Tylenchina</taxon>
        <taxon>Cephalobomorpha</taxon>
        <taxon>Cephaloboidea</taxon>
        <taxon>Cephalobidae</taxon>
        <taxon>Acrobeloides</taxon>
    </lineage>
</organism>
<dbReference type="AlphaFoldDB" id="A0A914E8L2"/>
<evidence type="ECO:0000313" key="3">
    <source>
        <dbReference type="WBParaSite" id="ACRNAN_scaffold6300.g16418.t1"/>
    </source>
</evidence>
<evidence type="ECO:0000313" key="2">
    <source>
        <dbReference type="Proteomes" id="UP000887540"/>
    </source>
</evidence>